<dbReference type="RefSeq" id="WP_011365986.1">
    <property type="nucleotide sequence ID" value="NC_007517.1"/>
</dbReference>
<dbReference type="PANTHER" id="PTHR43618">
    <property type="entry name" value="7-ALPHA-HYDROXYSTEROID DEHYDROGENASE"/>
    <property type="match status" value="1"/>
</dbReference>
<name>Q39TG6_GEOMG</name>
<evidence type="ECO:0000256" key="2">
    <source>
        <dbReference type="ARBA" id="ARBA00022857"/>
    </source>
</evidence>
<gene>
    <name evidence="4" type="ordered locus">Gmet_2231</name>
</gene>
<comment type="similarity">
    <text evidence="1">Belongs to the short-chain dehydrogenases/reductases (SDR) family.</text>
</comment>
<dbReference type="InterPro" id="IPR002347">
    <property type="entry name" value="SDR_fam"/>
</dbReference>
<keyword evidence="2" id="KW-0521">NADP</keyword>
<protein>
    <submittedName>
        <fullName evidence="4">Oxidoreductase, short-chain dehydrogenase/reductase family</fullName>
    </submittedName>
</protein>
<proteinExistence type="inferred from homology"/>
<dbReference type="Proteomes" id="UP000007073">
    <property type="component" value="Chromosome"/>
</dbReference>
<dbReference type="FunFam" id="3.40.50.720:FF:000084">
    <property type="entry name" value="Short-chain dehydrogenase reductase"/>
    <property type="match status" value="1"/>
</dbReference>
<evidence type="ECO:0000256" key="3">
    <source>
        <dbReference type="ARBA" id="ARBA00023002"/>
    </source>
</evidence>
<dbReference type="PANTHER" id="PTHR43618:SF8">
    <property type="entry name" value="7ALPHA-HYDROXYSTEROID DEHYDROGENASE"/>
    <property type="match status" value="1"/>
</dbReference>
<dbReference type="eggNOG" id="COG1028">
    <property type="taxonomic scope" value="Bacteria"/>
</dbReference>
<dbReference type="NCBIfam" id="NF006070">
    <property type="entry name" value="PRK08213.1"/>
    <property type="match status" value="1"/>
</dbReference>
<evidence type="ECO:0000313" key="5">
    <source>
        <dbReference type="Proteomes" id="UP000007073"/>
    </source>
</evidence>
<reference evidence="4 5" key="1">
    <citation type="submission" date="2005-10" db="EMBL/GenBank/DDBJ databases">
        <title>Complete sequence of Geobacter metallireducens GS-15.</title>
        <authorList>
            <consortium name="US DOE Joint Genome Institute"/>
            <person name="Copeland A."/>
            <person name="Lucas S."/>
            <person name="Lapidus A."/>
            <person name="Barry K."/>
            <person name="Detter J.C."/>
            <person name="Glavina T."/>
            <person name="Hammon N."/>
            <person name="Israni S."/>
            <person name="Pitluck S."/>
            <person name="Di Bartolo G."/>
            <person name="Chain P."/>
            <person name="Schmutz J."/>
            <person name="Larimer F."/>
            <person name="Land M."/>
            <person name="Kyrpides N."/>
            <person name="Ivanova N."/>
            <person name="Richardson P."/>
        </authorList>
    </citation>
    <scope>NUCLEOTIDE SEQUENCE [LARGE SCALE GENOMIC DNA]</scope>
    <source>
        <strain evidence="5">ATCC 53774 / DSM 7210 / GS-15</strain>
    </source>
</reference>
<keyword evidence="5" id="KW-1185">Reference proteome</keyword>
<dbReference type="InterPro" id="IPR020904">
    <property type="entry name" value="Sc_DH/Rdtase_CS"/>
</dbReference>
<sequence>MHVSELFSLKGKTAIITGGSRGLGLMMAEGFAEAGASLVLCSRNLEQCEDAAANIRKLGVECDALRCDIGEQDEVKAVVAHTMNRFGKIDILVNNAGISWGGELQDTPLKKWDQLYSTNVRGNYFFTTEVVSPMIAGGGGNIINIVSIGGVRSTDPKVVTFPAYASTKGAIIALTKHLSRNWAKHNIRVNAIAPGIFPTEISKTLMVGPQKAVMEAAVPLGRLGEKDDFKGAALFLAADASRYVTGSVLWVDGGMLA</sequence>
<dbReference type="Pfam" id="PF13561">
    <property type="entry name" value="adh_short_C2"/>
    <property type="match status" value="1"/>
</dbReference>
<dbReference type="KEGG" id="gme:Gmet_2231"/>
<dbReference type="Gene3D" id="3.40.50.720">
    <property type="entry name" value="NAD(P)-binding Rossmann-like Domain"/>
    <property type="match status" value="1"/>
</dbReference>
<dbReference type="GO" id="GO:0016491">
    <property type="term" value="F:oxidoreductase activity"/>
    <property type="evidence" value="ECO:0007669"/>
    <property type="project" value="UniProtKB-KW"/>
</dbReference>
<dbReference type="PRINTS" id="PR00080">
    <property type="entry name" value="SDRFAMILY"/>
</dbReference>
<accession>Q39TG6</accession>
<dbReference type="NCBIfam" id="NF005559">
    <property type="entry name" value="PRK07231.1"/>
    <property type="match status" value="1"/>
</dbReference>
<dbReference type="STRING" id="269799.Gmet_2231"/>
<keyword evidence="3" id="KW-0560">Oxidoreductase</keyword>
<organism evidence="4 5">
    <name type="scientific">Geobacter metallireducens (strain ATCC 53774 / DSM 7210 / GS-15)</name>
    <dbReference type="NCBI Taxonomy" id="269799"/>
    <lineage>
        <taxon>Bacteria</taxon>
        <taxon>Pseudomonadati</taxon>
        <taxon>Thermodesulfobacteriota</taxon>
        <taxon>Desulfuromonadia</taxon>
        <taxon>Geobacterales</taxon>
        <taxon>Geobacteraceae</taxon>
        <taxon>Geobacter</taxon>
    </lineage>
</organism>
<dbReference type="PROSITE" id="PS00061">
    <property type="entry name" value="ADH_SHORT"/>
    <property type="match status" value="1"/>
</dbReference>
<evidence type="ECO:0000256" key="1">
    <source>
        <dbReference type="ARBA" id="ARBA00006484"/>
    </source>
</evidence>
<dbReference type="EMBL" id="CP000148">
    <property type="protein sequence ID" value="ABB32458.1"/>
    <property type="molecule type" value="Genomic_DNA"/>
</dbReference>
<evidence type="ECO:0000313" key="4">
    <source>
        <dbReference type="EMBL" id="ABB32458.1"/>
    </source>
</evidence>
<dbReference type="HOGENOM" id="CLU_010194_1_1_7"/>
<dbReference type="AlphaFoldDB" id="Q39TG6"/>
<dbReference type="PRINTS" id="PR00081">
    <property type="entry name" value="GDHRDH"/>
</dbReference>
<dbReference type="InterPro" id="IPR036291">
    <property type="entry name" value="NAD(P)-bd_dom_sf"/>
</dbReference>
<dbReference type="InterPro" id="IPR052178">
    <property type="entry name" value="Sec_Metab_Biosynth_SDR"/>
</dbReference>
<dbReference type="SUPFAM" id="SSF51735">
    <property type="entry name" value="NAD(P)-binding Rossmann-fold domains"/>
    <property type="match status" value="1"/>
</dbReference>
<reference evidence="4 5" key="2">
    <citation type="journal article" date="2009" name="BMC Microbiol.">
        <title>The genome sequence of Geobacter metallireducens: features of metabolism, physiology and regulation common and dissimilar to Geobacter sulfurreducens.</title>
        <authorList>
            <person name="Aklujkar M."/>
            <person name="Krushkal J."/>
            <person name="DiBartolo G."/>
            <person name="Lapidus A."/>
            <person name="Land M.L."/>
            <person name="Lovley D.R."/>
        </authorList>
    </citation>
    <scope>NUCLEOTIDE SEQUENCE [LARGE SCALE GENOMIC DNA]</scope>
    <source>
        <strain evidence="5">ATCC 53774 / DSM 7210 / GS-15</strain>
    </source>
</reference>